<reference evidence="2" key="1">
    <citation type="journal article" date="2023" name="Nat. Commun.">
        <title>Diploid and tetraploid genomes of Acorus and the evolution of monocots.</title>
        <authorList>
            <person name="Ma L."/>
            <person name="Liu K.W."/>
            <person name="Li Z."/>
            <person name="Hsiao Y.Y."/>
            <person name="Qi Y."/>
            <person name="Fu T."/>
            <person name="Tang G.D."/>
            <person name="Zhang D."/>
            <person name="Sun W.H."/>
            <person name="Liu D.K."/>
            <person name="Li Y."/>
            <person name="Chen G.Z."/>
            <person name="Liu X.D."/>
            <person name="Liao X.Y."/>
            <person name="Jiang Y.T."/>
            <person name="Yu X."/>
            <person name="Hao Y."/>
            <person name="Huang J."/>
            <person name="Zhao X.W."/>
            <person name="Ke S."/>
            <person name="Chen Y.Y."/>
            <person name="Wu W.L."/>
            <person name="Hsu J.L."/>
            <person name="Lin Y.F."/>
            <person name="Huang M.D."/>
            <person name="Li C.Y."/>
            <person name="Huang L."/>
            <person name="Wang Z.W."/>
            <person name="Zhao X."/>
            <person name="Zhong W.Y."/>
            <person name="Peng D.H."/>
            <person name="Ahmad S."/>
            <person name="Lan S."/>
            <person name="Zhang J.S."/>
            <person name="Tsai W.C."/>
            <person name="Van de Peer Y."/>
            <person name="Liu Z.J."/>
        </authorList>
    </citation>
    <scope>NUCLEOTIDE SEQUENCE</scope>
    <source>
        <strain evidence="2">SCP</strain>
    </source>
</reference>
<dbReference type="Proteomes" id="UP001179952">
    <property type="component" value="Unassembled WGS sequence"/>
</dbReference>
<reference evidence="2" key="2">
    <citation type="submission" date="2023-06" db="EMBL/GenBank/DDBJ databases">
        <authorList>
            <person name="Ma L."/>
            <person name="Liu K.-W."/>
            <person name="Li Z."/>
            <person name="Hsiao Y.-Y."/>
            <person name="Qi Y."/>
            <person name="Fu T."/>
            <person name="Tang G."/>
            <person name="Zhang D."/>
            <person name="Sun W.-H."/>
            <person name="Liu D.-K."/>
            <person name="Li Y."/>
            <person name="Chen G.-Z."/>
            <person name="Liu X.-D."/>
            <person name="Liao X.-Y."/>
            <person name="Jiang Y.-T."/>
            <person name="Yu X."/>
            <person name="Hao Y."/>
            <person name="Huang J."/>
            <person name="Zhao X.-W."/>
            <person name="Ke S."/>
            <person name="Chen Y.-Y."/>
            <person name="Wu W.-L."/>
            <person name="Hsu J.-L."/>
            <person name="Lin Y.-F."/>
            <person name="Huang M.-D."/>
            <person name="Li C.-Y."/>
            <person name="Huang L."/>
            <person name="Wang Z.-W."/>
            <person name="Zhao X."/>
            <person name="Zhong W.-Y."/>
            <person name="Peng D.-H."/>
            <person name="Ahmad S."/>
            <person name="Lan S."/>
            <person name="Zhang J.-S."/>
            <person name="Tsai W.-C."/>
            <person name="Van De Peer Y."/>
            <person name="Liu Z.-J."/>
        </authorList>
    </citation>
    <scope>NUCLEOTIDE SEQUENCE</scope>
    <source>
        <strain evidence="2">SCP</strain>
        <tissue evidence="2">Leaves</tissue>
    </source>
</reference>
<organism evidence="2 3">
    <name type="scientific">Acorus gramineus</name>
    <name type="common">Dwarf sweet flag</name>
    <dbReference type="NCBI Taxonomy" id="55184"/>
    <lineage>
        <taxon>Eukaryota</taxon>
        <taxon>Viridiplantae</taxon>
        <taxon>Streptophyta</taxon>
        <taxon>Embryophyta</taxon>
        <taxon>Tracheophyta</taxon>
        <taxon>Spermatophyta</taxon>
        <taxon>Magnoliopsida</taxon>
        <taxon>Liliopsida</taxon>
        <taxon>Acoraceae</taxon>
        <taxon>Acorus</taxon>
    </lineage>
</organism>
<keyword evidence="3" id="KW-1185">Reference proteome</keyword>
<evidence type="ECO:0000313" key="2">
    <source>
        <dbReference type="EMBL" id="KAK1276883.1"/>
    </source>
</evidence>
<feature type="region of interest" description="Disordered" evidence="1">
    <location>
        <begin position="97"/>
        <end position="128"/>
    </location>
</feature>
<protein>
    <submittedName>
        <fullName evidence="2">Uncharacterized protein</fullName>
    </submittedName>
</protein>
<evidence type="ECO:0000256" key="1">
    <source>
        <dbReference type="SAM" id="MobiDB-lite"/>
    </source>
</evidence>
<dbReference type="AlphaFoldDB" id="A0AAV9BJ94"/>
<evidence type="ECO:0000313" key="3">
    <source>
        <dbReference type="Proteomes" id="UP001179952"/>
    </source>
</evidence>
<sequence length="128" mass="14653">MTNLVDGVNKLNKKFDNFAINQNPQRDPNPIMKVEHEPQGICLLRDSSEHLVECCPSLPPIKAGQANSINSYNAFKKLTHNSFGQVYHPNTRFHPNFPYRQNEPTQYHSGPPGYQRNFSSQAHHKLLD</sequence>
<proteinExistence type="predicted"/>
<dbReference type="EMBL" id="JAUJYN010000003">
    <property type="protein sequence ID" value="KAK1276883.1"/>
    <property type="molecule type" value="Genomic_DNA"/>
</dbReference>
<comment type="caution">
    <text evidence="2">The sequence shown here is derived from an EMBL/GenBank/DDBJ whole genome shotgun (WGS) entry which is preliminary data.</text>
</comment>
<accession>A0AAV9BJ94</accession>
<name>A0AAV9BJ94_ACOGR</name>
<gene>
    <name evidence="2" type="ORF">QJS04_geneDACA011778</name>
</gene>